<dbReference type="GO" id="GO:0019310">
    <property type="term" value="P:inositol catabolic process"/>
    <property type="evidence" value="ECO:0007669"/>
    <property type="project" value="InterPro"/>
</dbReference>
<dbReference type="Gene3D" id="2.60.120.10">
    <property type="entry name" value="Jelly Rolls"/>
    <property type="match status" value="1"/>
</dbReference>
<dbReference type="GO" id="GO:0008880">
    <property type="term" value="F:glucuronate isomerase activity"/>
    <property type="evidence" value="ECO:0007669"/>
    <property type="project" value="InterPro"/>
</dbReference>
<dbReference type="PANTHER" id="PTHR39193">
    <property type="entry name" value="5-DEOXY-GLUCURONATE ISOMERASE"/>
    <property type="match status" value="1"/>
</dbReference>
<dbReference type="InterPro" id="IPR011051">
    <property type="entry name" value="RmlC_Cupin_sf"/>
</dbReference>
<gene>
    <name evidence="2" type="ORF">COV91_00805</name>
</gene>
<dbReference type="Pfam" id="PF04962">
    <property type="entry name" value="KduI"/>
    <property type="match status" value="1"/>
</dbReference>
<accession>A0A2H0KEI5</accession>
<evidence type="ECO:0000313" key="2">
    <source>
        <dbReference type="EMBL" id="PIQ69013.1"/>
    </source>
</evidence>
<sequence>MYKWSNEERLDTLTVQAREGAKRSDILTFKAGKEEATVHIKAGTIEKVIFSYDGDKTVILKKEAQAIVVGEGNTKRDVYHFLKPKGPAPTMRLGITVHRDSGTWSSLPHDFELNTEKGFEEVFFYLLKGGSERAIQVGKGVWFDNHKVDSAWFVHNKTFGTVPMGYHPIVGEPGAIVSYVWVYLAKKEKWEKIK</sequence>
<organism evidence="2 3">
    <name type="scientific">Candidatus Taylorbacteria bacterium CG11_big_fil_rev_8_21_14_0_20_46_11</name>
    <dbReference type="NCBI Taxonomy" id="1975025"/>
    <lineage>
        <taxon>Bacteria</taxon>
        <taxon>Candidatus Tayloriibacteriota</taxon>
    </lineage>
</organism>
<name>A0A2H0KEI5_9BACT</name>
<evidence type="ECO:0008006" key="4">
    <source>
        <dbReference type="Google" id="ProtNLM"/>
    </source>
</evidence>
<evidence type="ECO:0000256" key="1">
    <source>
        <dbReference type="ARBA" id="ARBA00023235"/>
    </source>
</evidence>
<dbReference type="EMBL" id="PCVG01000014">
    <property type="protein sequence ID" value="PIQ69013.1"/>
    <property type="molecule type" value="Genomic_DNA"/>
</dbReference>
<dbReference type="PANTHER" id="PTHR39193:SF1">
    <property type="entry name" value="5-DEOXY-GLUCURONATE ISOMERASE"/>
    <property type="match status" value="1"/>
</dbReference>
<proteinExistence type="predicted"/>
<reference evidence="2 3" key="1">
    <citation type="submission" date="2017-09" db="EMBL/GenBank/DDBJ databases">
        <title>Depth-based differentiation of microbial function through sediment-hosted aquifers and enrichment of novel symbionts in the deep terrestrial subsurface.</title>
        <authorList>
            <person name="Probst A.J."/>
            <person name="Ladd B."/>
            <person name="Jarett J.K."/>
            <person name="Geller-Mcgrath D.E."/>
            <person name="Sieber C.M."/>
            <person name="Emerson J.B."/>
            <person name="Anantharaman K."/>
            <person name="Thomas B.C."/>
            <person name="Malmstrom R."/>
            <person name="Stieglmeier M."/>
            <person name="Klingl A."/>
            <person name="Woyke T."/>
            <person name="Ryan C.M."/>
            <person name="Banfield J.F."/>
        </authorList>
    </citation>
    <scope>NUCLEOTIDE SEQUENCE [LARGE SCALE GENOMIC DNA]</scope>
    <source>
        <strain evidence="2">CG11_big_fil_rev_8_21_14_0_20_46_11</strain>
    </source>
</reference>
<dbReference type="InterPro" id="IPR021120">
    <property type="entry name" value="KduI/IolB_isomerase"/>
</dbReference>
<evidence type="ECO:0000313" key="3">
    <source>
        <dbReference type="Proteomes" id="UP000229342"/>
    </source>
</evidence>
<dbReference type="AlphaFoldDB" id="A0A2H0KEI5"/>
<dbReference type="Proteomes" id="UP000229342">
    <property type="component" value="Unassembled WGS sequence"/>
</dbReference>
<dbReference type="SUPFAM" id="SSF51182">
    <property type="entry name" value="RmlC-like cupins"/>
    <property type="match status" value="1"/>
</dbReference>
<protein>
    <recommendedName>
        <fullName evidence="4">5-deoxy-glucuronate isomerase</fullName>
    </recommendedName>
</protein>
<keyword evidence="1" id="KW-0413">Isomerase</keyword>
<dbReference type="InterPro" id="IPR024203">
    <property type="entry name" value="Deoxy-glucuronate_isom_IolB"/>
</dbReference>
<comment type="caution">
    <text evidence="2">The sequence shown here is derived from an EMBL/GenBank/DDBJ whole genome shotgun (WGS) entry which is preliminary data.</text>
</comment>
<dbReference type="InterPro" id="IPR014710">
    <property type="entry name" value="RmlC-like_jellyroll"/>
</dbReference>